<keyword evidence="2" id="KW-1003">Cell membrane</keyword>
<dbReference type="Proteomes" id="UP001642484">
    <property type="component" value="Unassembled WGS sequence"/>
</dbReference>
<feature type="transmembrane region" description="Helical" evidence="7">
    <location>
        <begin position="126"/>
        <end position="148"/>
    </location>
</feature>
<feature type="transmembrane region" description="Helical" evidence="7">
    <location>
        <begin position="550"/>
        <end position="573"/>
    </location>
</feature>
<reference evidence="8 9" key="1">
    <citation type="submission" date="2024-02" db="EMBL/GenBank/DDBJ databases">
        <authorList>
            <person name="Chen Y."/>
            <person name="Shah S."/>
            <person name="Dougan E. K."/>
            <person name="Thang M."/>
            <person name="Chan C."/>
        </authorList>
    </citation>
    <scope>NUCLEOTIDE SEQUENCE [LARGE SCALE GENOMIC DNA]</scope>
</reference>
<comment type="subcellular location">
    <subcellularLocation>
        <location evidence="1">Cell inner membrane</location>
        <topology evidence="1">Multi-pass membrane protein</topology>
    </subcellularLocation>
</comment>
<feature type="transmembrane region" description="Helical" evidence="7">
    <location>
        <begin position="514"/>
        <end position="538"/>
    </location>
</feature>
<dbReference type="Pfam" id="PF06965">
    <property type="entry name" value="Na_H_antiport_1"/>
    <property type="match status" value="2"/>
</dbReference>
<evidence type="ECO:0000256" key="6">
    <source>
        <dbReference type="SAM" id="MobiDB-lite"/>
    </source>
</evidence>
<evidence type="ECO:0000256" key="3">
    <source>
        <dbReference type="ARBA" id="ARBA00022692"/>
    </source>
</evidence>
<organism evidence="8 9">
    <name type="scientific">Durusdinium trenchii</name>
    <dbReference type="NCBI Taxonomy" id="1381693"/>
    <lineage>
        <taxon>Eukaryota</taxon>
        <taxon>Sar</taxon>
        <taxon>Alveolata</taxon>
        <taxon>Dinophyceae</taxon>
        <taxon>Suessiales</taxon>
        <taxon>Symbiodiniaceae</taxon>
        <taxon>Durusdinium</taxon>
    </lineage>
</organism>
<keyword evidence="3 7" id="KW-0812">Transmembrane</keyword>
<evidence type="ECO:0000313" key="9">
    <source>
        <dbReference type="Proteomes" id="UP001642484"/>
    </source>
</evidence>
<evidence type="ECO:0000313" key="8">
    <source>
        <dbReference type="EMBL" id="CAK9067091.1"/>
    </source>
</evidence>
<gene>
    <name evidence="8" type="ORF">CCMP2556_LOCUS32967</name>
</gene>
<protein>
    <submittedName>
        <fullName evidence="8">Uncharacterized protein</fullName>
    </submittedName>
</protein>
<dbReference type="Gene3D" id="1.20.1530.10">
    <property type="entry name" value="Na+/H+ antiporter like domain"/>
    <property type="match status" value="1"/>
</dbReference>
<feature type="transmembrane region" description="Helical" evidence="7">
    <location>
        <begin position="585"/>
        <end position="603"/>
    </location>
</feature>
<dbReference type="PANTHER" id="PTHR30341">
    <property type="entry name" value="SODIUM ION/PROTON ANTIPORTER NHAA-RELATED"/>
    <property type="match status" value="1"/>
</dbReference>
<dbReference type="InterPro" id="IPR004670">
    <property type="entry name" value="NhaA"/>
</dbReference>
<proteinExistence type="predicted"/>
<evidence type="ECO:0000256" key="4">
    <source>
        <dbReference type="ARBA" id="ARBA00022989"/>
    </source>
</evidence>
<dbReference type="InterPro" id="IPR023171">
    <property type="entry name" value="Na/H_antiporter_dom_sf"/>
</dbReference>
<feature type="transmembrane region" description="Helical" evidence="7">
    <location>
        <begin position="492"/>
        <end position="508"/>
    </location>
</feature>
<feature type="transmembrane region" description="Helical" evidence="7">
    <location>
        <begin position="378"/>
        <end position="394"/>
    </location>
</feature>
<feature type="region of interest" description="Disordered" evidence="6">
    <location>
        <begin position="1"/>
        <end position="52"/>
    </location>
</feature>
<comment type="caution">
    <text evidence="8">The sequence shown here is derived from an EMBL/GenBank/DDBJ whole genome shotgun (WGS) entry which is preliminary data.</text>
</comment>
<feature type="compositionally biased region" description="Basic and acidic residues" evidence="6">
    <location>
        <begin position="35"/>
        <end position="45"/>
    </location>
</feature>
<keyword evidence="9" id="KW-1185">Reference proteome</keyword>
<evidence type="ECO:0000256" key="5">
    <source>
        <dbReference type="ARBA" id="ARBA00023136"/>
    </source>
</evidence>
<feature type="region of interest" description="Disordered" evidence="6">
    <location>
        <begin position="658"/>
        <end position="720"/>
    </location>
</feature>
<evidence type="ECO:0000256" key="1">
    <source>
        <dbReference type="ARBA" id="ARBA00004429"/>
    </source>
</evidence>
<feature type="transmembrane region" description="Helical" evidence="7">
    <location>
        <begin position="355"/>
        <end position="371"/>
    </location>
</feature>
<evidence type="ECO:0000256" key="2">
    <source>
        <dbReference type="ARBA" id="ARBA00022475"/>
    </source>
</evidence>
<dbReference type="PANTHER" id="PTHR30341:SF0">
    <property type="entry name" value="NA(+)_H(+) ANTIPORTER NHAA"/>
    <property type="match status" value="1"/>
</dbReference>
<sequence length="720" mass="76549">MEVPGEASKKGGTSVQAVAAQDGVHVSEGSLVSVEAKDETPERRTLQKKPSKLKTAFDKKELALHSLGGAAARVTSKEKIAKTSHRAGILIATMFAGDSDSDSDSEDENGLPKPKRIGRLRAGRDYIIGILQKYSIPLVFGVCLAMVWSNLDEESYLQMAHWTPIADFKLGGHAVDLHFVINDFFMCFFFGLAIKEVTEALLPGGSLSPISRAANPLLATFGGVAGPAVAYLVFTFIFYSTGSLDQPMCLPDDLNRTVESNHSEDHHRRLGGGAGGDDFLPSDYNAKCSLEAVLKGWGIPTATDISLAWMFAILIFGPGHAAINFLLLLAILDDALGMIIIAAFYPDPANPVDPIWLLLVVAGMVVAFIMRKLKISRWQAYIVLAAPLSWIGLFKAHVHPALALVFIVPFMPATHAIAPQGPRDLGRVDTMSETSSRDLMTATHSRRSSTSRRTSISSAVSEAAIIATKSFKNMFYNEENAPLHVFEHTLKVVVDFGMFFFGLVNAGVKLDSIGGVTACVGLALVVGKTVGIAGMSLLGHCIGAPLPKGLSVPDLVATAALGGVGLTVALFVANEAFVQPEMRGQAKMGAVLSISCGLLAFVIQRAFAKGKSDAEGEDEEENGVTSTIGITVRHVDTSESLSFGRIFDTDASAELTDYSHNRKVEPSEDTGDSAKAKTTATTAVTIEPAGLPNAVEEDPNTNTSQDLSIPVPARSPGELV</sequence>
<keyword evidence="4 7" id="KW-1133">Transmembrane helix</keyword>
<accession>A0ABP0NTH3</accession>
<feature type="region of interest" description="Disordered" evidence="6">
    <location>
        <begin position="422"/>
        <end position="454"/>
    </location>
</feature>
<name>A0ABP0NTH3_9DINO</name>
<feature type="transmembrane region" description="Helical" evidence="7">
    <location>
        <begin position="215"/>
        <end position="239"/>
    </location>
</feature>
<dbReference type="EMBL" id="CAXAMN010022173">
    <property type="protein sequence ID" value="CAK9067091.1"/>
    <property type="molecule type" value="Genomic_DNA"/>
</dbReference>
<evidence type="ECO:0000256" key="7">
    <source>
        <dbReference type="SAM" id="Phobius"/>
    </source>
</evidence>
<keyword evidence="5 7" id="KW-0472">Membrane</keyword>